<dbReference type="STRING" id="530584.SAMN05421630_101801"/>
<dbReference type="SUPFAM" id="SSF51445">
    <property type="entry name" value="(Trans)glycosidases"/>
    <property type="match status" value="1"/>
</dbReference>
<protein>
    <submittedName>
        <fullName evidence="1">Uncharacterized protein</fullName>
    </submittedName>
</protein>
<evidence type="ECO:0000313" key="2">
    <source>
        <dbReference type="Proteomes" id="UP000199494"/>
    </source>
</evidence>
<gene>
    <name evidence="1" type="ORF">SAMN05421630_101801</name>
</gene>
<dbReference type="OrthoDB" id="151193at2"/>
<keyword evidence="2" id="KW-1185">Reference proteome</keyword>
<dbReference type="AlphaFoldDB" id="A0A222VNX7"/>
<accession>A0A222VNX7</accession>
<reference evidence="1 2" key="1">
    <citation type="submission" date="2016-10" db="EMBL/GenBank/DDBJ databases">
        <authorList>
            <person name="de Groot N.N."/>
        </authorList>
    </citation>
    <scope>NUCLEOTIDE SEQUENCE [LARGE SCALE GENOMIC DNA]</scope>
    <source>
        <strain evidence="1 2">CGMCC 4.5506</strain>
    </source>
</reference>
<dbReference type="EMBL" id="FMZE01000001">
    <property type="protein sequence ID" value="SDC20355.1"/>
    <property type="molecule type" value="Genomic_DNA"/>
</dbReference>
<dbReference type="Gene3D" id="3.20.20.80">
    <property type="entry name" value="Glycosidases"/>
    <property type="match status" value="1"/>
</dbReference>
<sequence length="325" mass="35887">MNTVKVKGISYHVDEVGREAVRADLRVIRDQLHCTAVLLTGAGLDALAEAAEDALAAGLDVHIRPEPVEAGPSELVAHVRAAAKEAERLRDRYPGRVTFHIGNEFSLTSRGVVPGAGVFLRLQLILRCGWLFRRRITRKVGVLVRGLTAVARREFGGPVTYSAAHWEHVDWSTVDIVGVNLYRFGDDPGYPDRVRSLVDTAAGKPVVITEFGCGAHVGGNLRGAGAFLIVNWFGSRPRVRDGHVRDERVQARYLGELIRLYGETGVHGCFVFTFAMPDFPHDPDPRWDLDMAGFGVVKTLPGGEPRWERKAAFDEVASRYRRTSQ</sequence>
<dbReference type="Proteomes" id="UP000199494">
    <property type="component" value="Unassembled WGS sequence"/>
</dbReference>
<dbReference type="RefSeq" id="WP_091797161.1">
    <property type="nucleotide sequence ID" value="NZ_CP016353.1"/>
</dbReference>
<evidence type="ECO:0000313" key="1">
    <source>
        <dbReference type="EMBL" id="SDC20355.1"/>
    </source>
</evidence>
<dbReference type="InterPro" id="IPR017853">
    <property type="entry name" value="GH"/>
</dbReference>
<name>A0A222VNX7_9PSEU</name>
<organism evidence="1 2">
    <name type="scientific">Prauserella marina</name>
    <dbReference type="NCBI Taxonomy" id="530584"/>
    <lineage>
        <taxon>Bacteria</taxon>
        <taxon>Bacillati</taxon>
        <taxon>Actinomycetota</taxon>
        <taxon>Actinomycetes</taxon>
        <taxon>Pseudonocardiales</taxon>
        <taxon>Pseudonocardiaceae</taxon>
        <taxon>Prauserella</taxon>
    </lineage>
</organism>
<dbReference type="KEGG" id="pmad:BAY61_12115"/>
<proteinExistence type="predicted"/>